<dbReference type="EMBL" id="AOUO01000650">
    <property type="protein sequence ID" value="EOD63172.1"/>
    <property type="molecule type" value="Genomic_DNA"/>
</dbReference>
<evidence type="ECO:0000313" key="4">
    <source>
        <dbReference type="EMBL" id="EOD63172.1"/>
    </source>
</evidence>
<name>R1FUT6_9PSEU</name>
<proteinExistence type="inferred from homology"/>
<keyword evidence="4" id="KW-0540">Nuclease</keyword>
<organism evidence="4 5">
    <name type="scientific">Amycolatopsis vancoresmycina DSM 44592</name>
    <dbReference type="NCBI Taxonomy" id="1292037"/>
    <lineage>
        <taxon>Bacteria</taxon>
        <taxon>Bacillati</taxon>
        <taxon>Actinomycetota</taxon>
        <taxon>Actinomycetes</taxon>
        <taxon>Pseudonocardiales</taxon>
        <taxon>Pseudonocardiaceae</taxon>
        <taxon>Amycolatopsis</taxon>
    </lineage>
</organism>
<feature type="non-terminal residue" evidence="4">
    <location>
        <position position="1"/>
    </location>
</feature>
<dbReference type="Proteomes" id="UP000014139">
    <property type="component" value="Unassembled WGS sequence"/>
</dbReference>
<dbReference type="Pfam" id="PF13558">
    <property type="entry name" value="SbcC_Walker_B"/>
    <property type="match status" value="1"/>
</dbReference>
<gene>
    <name evidence="4" type="ORF">H480_38285</name>
</gene>
<keyword evidence="4" id="KW-0269">Exonuclease</keyword>
<reference evidence="4 5" key="1">
    <citation type="submission" date="2013-02" db="EMBL/GenBank/DDBJ databases">
        <title>Draft genome sequence of Amycolatopsis vancoresmycina strain DSM 44592T.</title>
        <authorList>
            <person name="Kumar S."/>
            <person name="Kaur N."/>
            <person name="Kaur C."/>
            <person name="Raghava G.P.S."/>
            <person name="Mayilraj S."/>
        </authorList>
    </citation>
    <scope>NUCLEOTIDE SEQUENCE [LARGE SCALE GENOMIC DNA]</scope>
    <source>
        <strain evidence="4 5">DSM 44592</strain>
    </source>
</reference>
<sequence>AAAKARADADHAELQRRVARVAGLQGDIAAAESDAQVARLLADLLRSDKFPRWLIAGALDTLVAEASASLLELSGGQFELTHDKGDFLVVDHNEADARRPVKTLSGGETFQASLSLALALSSQLGAMAAEGATRLESIFLDEGFGTLDEATLDVVASTLENLAAGGSRMVGVITHVPALAERVPVRFLVTRDGAGSHIAREGA</sequence>
<dbReference type="Gene3D" id="3.40.50.300">
    <property type="entry name" value="P-loop containing nucleotide triphosphate hydrolases"/>
    <property type="match status" value="1"/>
</dbReference>
<evidence type="ECO:0000256" key="1">
    <source>
        <dbReference type="ARBA" id="ARBA00006930"/>
    </source>
</evidence>
<dbReference type="AlphaFoldDB" id="R1FUT6"/>
<dbReference type="PANTHER" id="PTHR32114">
    <property type="entry name" value="ABC TRANSPORTER ABCH.3"/>
    <property type="match status" value="1"/>
</dbReference>
<comment type="similarity">
    <text evidence="1">Belongs to the SMC family. SbcC subfamily.</text>
</comment>
<dbReference type="PATRIC" id="fig|1292037.4.peg.7186"/>
<dbReference type="SUPFAM" id="SSF52540">
    <property type="entry name" value="P-loop containing nucleoside triphosphate hydrolases"/>
    <property type="match status" value="1"/>
</dbReference>
<dbReference type="PANTHER" id="PTHR32114:SF2">
    <property type="entry name" value="ABC TRANSPORTER ABCH.3"/>
    <property type="match status" value="1"/>
</dbReference>
<keyword evidence="4" id="KW-0378">Hydrolase</keyword>
<evidence type="ECO:0000256" key="3">
    <source>
        <dbReference type="ARBA" id="ARBA00013368"/>
    </source>
</evidence>
<accession>R1FUT6</accession>
<dbReference type="GO" id="GO:0004527">
    <property type="term" value="F:exonuclease activity"/>
    <property type="evidence" value="ECO:0007669"/>
    <property type="project" value="UniProtKB-KW"/>
</dbReference>
<keyword evidence="5" id="KW-1185">Reference proteome</keyword>
<protein>
    <recommendedName>
        <fullName evidence="3">Nuclease SbcCD subunit C</fullName>
    </recommendedName>
</protein>
<evidence type="ECO:0000256" key="2">
    <source>
        <dbReference type="ARBA" id="ARBA00011322"/>
    </source>
</evidence>
<evidence type="ECO:0000313" key="5">
    <source>
        <dbReference type="Proteomes" id="UP000014139"/>
    </source>
</evidence>
<dbReference type="RefSeq" id="WP_004560678.1">
    <property type="nucleotide sequence ID" value="NZ_AOUO01000650.1"/>
</dbReference>
<dbReference type="InterPro" id="IPR027417">
    <property type="entry name" value="P-loop_NTPase"/>
</dbReference>
<comment type="caution">
    <text evidence="4">The sequence shown here is derived from an EMBL/GenBank/DDBJ whole genome shotgun (WGS) entry which is preliminary data.</text>
</comment>
<comment type="subunit">
    <text evidence="2">Heterodimer of SbcC and SbcD.</text>
</comment>